<feature type="domain" description="Spore germination GerAC-like C-terminal" evidence="9">
    <location>
        <begin position="204"/>
        <end position="354"/>
    </location>
</feature>
<keyword evidence="3" id="KW-0309">Germination</keyword>
<dbReference type="PANTHER" id="PTHR35789:SF1">
    <property type="entry name" value="SPORE GERMINATION PROTEIN B3"/>
    <property type="match status" value="1"/>
</dbReference>
<keyword evidence="8" id="KW-0175">Coiled coil</keyword>
<dbReference type="AlphaFoldDB" id="A0AA96LD73"/>
<dbReference type="EMBL" id="CP130318">
    <property type="protein sequence ID" value="WNQ11829.1"/>
    <property type="molecule type" value="Genomic_DNA"/>
</dbReference>
<feature type="coiled-coil region" evidence="8">
    <location>
        <begin position="66"/>
        <end position="93"/>
    </location>
</feature>
<keyword evidence="4" id="KW-0732">Signal</keyword>
<dbReference type="PANTHER" id="PTHR35789">
    <property type="entry name" value="SPORE GERMINATION PROTEIN B3"/>
    <property type="match status" value="1"/>
</dbReference>
<gene>
    <name evidence="11" type="ORF">MJA45_01880</name>
</gene>
<dbReference type="Pfam" id="PF25198">
    <property type="entry name" value="Spore_GerAC_N"/>
    <property type="match status" value="1"/>
</dbReference>
<keyword evidence="6" id="KW-0564">Palmitate</keyword>
<evidence type="ECO:0000256" key="7">
    <source>
        <dbReference type="ARBA" id="ARBA00023288"/>
    </source>
</evidence>
<evidence type="ECO:0000313" key="11">
    <source>
        <dbReference type="EMBL" id="WNQ11829.1"/>
    </source>
</evidence>
<evidence type="ECO:0000256" key="3">
    <source>
        <dbReference type="ARBA" id="ARBA00022544"/>
    </source>
</evidence>
<evidence type="ECO:0000256" key="2">
    <source>
        <dbReference type="ARBA" id="ARBA00007886"/>
    </source>
</evidence>
<comment type="similarity">
    <text evidence="2">Belongs to the GerABKC lipoprotein family.</text>
</comment>
<protein>
    <submittedName>
        <fullName evidence="11">Ger(X)C family spore germination protein</fullName>
    </submittedName>
</protein>
<dbReference type="InterPro" id="IPR057336">
    <property type="entry name" value="GerAC_N"/>
</dbReference>
<name>A0AA96LD73_9BACL</name>
<evidence type="ECO:0000256" key="6">
    <source>
        <dbReference type="ARBA" id="ARBA00023139"/>
    </source>
</evidence>
<comment type="subcellular location">
    <subcellularLocation>
        <location evidence="1">Membrane</location>
        <topology evidence="1">Lipid-anchor</topology>
    </subcellularLocation>
</comment>
<dbReference type="Proteomes" id="UP001305702">
    <property type="component" value="Chromosome"/>
</dbReference>
<keyword evidence="5" id="KW-0472">Membrane</keyword>
<evidence type="ECO:0000259" key="9">
    <source>
        <dbReference type="Pfam" id="PF05504"/>
    </source>
</evidence>
<dbReference type="InterPro" id="IPR008844">
    <property type="entry name" value="Spore_GerAC-like"/>
</dbReference>
<dbReference type="InterPro" id="IPR038501">
    <property type="entry name" value="Spore_GerAC_C_sf"/>
</dbReference>
<dbReference type="NCBIfam" id="TIGR02887">
    <property type="entry name" value="spore_ger_x_C"/>
    <property type="match status" value="1"/>
</dbReference>
<organism evidence="11 12">
    <name type="scientific">Paenibacillus aurantius</name>
    <dbReference type="NCBI Taxonomy" id="2918900"/>
    <lineage>
        <taxon>Bacteria</taxon>
        <taxon>Bacillati</taxon>
        <taxon>Bacillota</taxon>
        <taxon>Bacilli</taxon>
        <taxon>Bacillales</taxon>
        <taxon>Paenibacillaceae</taxon>
        <taxon>Paenibacillus</taxon>
    </lineage>
</organism>
<dbReference type="InterPro" id="IPR046953">
    <property type="entry name" value="Spore_GerAC-like_C"/>
</dbReference>
<dbReference type="RefSeq" id="WP_315605604.1">
    <property type="nucleotide sequence ID" value="NZ_CP130318.1"/>
</dbReference>
<proteinExistence type="inferred from homology"/>
<evidence type="ECO:0000256" key="8">
    <source>
        <dbReference type="SAM" id="Coils"/>
    </source>
</evidence>
<dbReference type="Pfam" id="PF05504">
    <property type="entry name" value="Spore_GerAC"/>
    <property type="match status" value="1"/>
</dbReference>
<dbReference type="Gene3D" id="3.30.300.210">
    <property type="entry name" value="Nutrient germinant receptor protein C, domain 3"/>
    <property type="match status" value="1"/>
</dbReference>
<keyword evidence="12" id="KW-1185">Reference proteome</keyword>
<feature type="domain" description="Spore germination protein N-terminal" evidence="10">
    <location>
        <begin position="29"/>
        <end position="193"/>
    </location>
</feature>
<dbReference type="GO" id="GO:0016020">
    <property type="term" value="C:membrane"/>
    <property type="evidence" value="ECO:0007669"/>
    <property type="project" value="UniProtKB-SubCell"/>
</dbReference>
<keyword evidence="7" id="KW-0449">Lipoprotein</keyword>
<evidence type="ECO:0000256" key="1">
    <source>
        <dbReference type="ARBA" id="ARBA00004635"/>
    </source>
</evidence>
<evidence type="ECO:0000313" key="12">
    <source>
        <dbReference type="Proteomes" id="UP001305702"/>
    </source>
</evidence>
<dbReference type="GO" id="GO:0009847">
    <property type="term" value="P:spore germination"/>
    <property type="evidence" value="ECO:0007669"/>
    <property type="project" value="InterPro"/>
</dbReference>
<reference evidence="11 12" key="1">
    <citation type="submission" date="2022-02" db="EMBL/GenBank/DDBJ databases">
        <title>Paenibacillus sp. MBLB1776 Whole Genome Shotgun Sequencing.</title>
        <authorList>
            <person name="Hwang C.Y."/>
            <person name="Cho E.-S."/>
            <person name="Seo M.-J."/>
        </authorList>
    </citation>
    <scope>NUCLEOTIDE SEQUENCE [LARGE SCALE GENOMIC DNA]</scope>
    <source>
        <strain evidence="11 12">MBLB1776</strain>
    </source>
</reference>
<accession>A0AA96LD73</accession>
<evidence type="ECO:0000256" key="4">
    <source>
        <dbReference type="ARBA" id="ARBA00022729"/>
    </source>
</evidence>
<evidence type="ECO:0000259" key="10">
    <source>
        <dbReference type="Pfam" id="PF25198"/>
    </source>
</evidence>
<evidence type="ECO:0000256" key="5">
    <source>
        <dbReference type="ARBA" id="ARBA00023136"/>
    </source>
</evidence>
<dbReference type="KEGG" id="paun:MJA45_01880"/>
<sequence length="361" mass="40924">MNRGIPRLAVSLLAAVVLLGTLPGCWGIKDINHRVLPTVMGISHGEGNRYKVTLQVPIPGPNKTEVRIVNEEAETLTKALDRIKRNMENQVDLLHMKLIVLHEEVAEKSIRSEVEYAVRSREIATKAFLAVTDRDITGLLRSTQVNVEREGTTFLNFFGKQAGWTPAIPIYRVWEAYRGLHAYTQDGIIPIVRPAKEGMIQFVGSGVIKQDRMVSRITPDETVLLNIYRNNFQGAVIEVMEQASVSIVRAKVTNKPRLVKGRPRLTIDMTLSYIIQETKGSISPDQINQELEKLVAGQFQTMITKLKREQADIFGFGQLFRGRLPYEELKNWRSEYYPQLDIELRVKATMRNSGLMNIGNR</sequence>